<dbReference type="PROSITE" id="PS51318">
    <property type="entry name" value="TAT"/>
    <property type="match status" value="1"/>
</dbReference>
<dbReference type="GO" id="GO:0008199">
    <property type="term" value="F:ferric iron binding"/>
    <property type="evidence" value="ECO:0007669"/>
    <property type="project" value="InterPro"/>
</dbReference>
<organism evidence="3 4">
    <name type="scientific">Corynebacterium flavescens</name>
    <dbReference type="NCBI Taxonomy" id="28028"/>
    <lineage>
        <taxon>Bacteria</taxon>
        <taxon>Bacillati</taxon>
        <taxon>Actinomycetota</taxon>
        <taxon>Actinomycetes</taxon>
        <taxon>Mycobacteriales</taxon>
        <taxon>Corynebacteriaceae</taxon>
        <taxon>Corynebacterium</taxon>
    </lineage>
</organism>
<reference evidence="3 4" key="1">
    <citation type="submission" date="2014-08" db="EMBL/GenBank/DDBJ databases">
        <title>Complete genome sequence of Corynebacterium flavescens OJ8(T)(=DSM 20296(T)), isolated from cheese.</title>
        <authorList>
            <person name="Ruckert C."/>
            <person name="Albersmeier A."/>
            <person name="Winkler A."/>
            <person name="Kalinowski J."/>
        </authorList>
    </citation>
    <scope>NUCLEOTIDE SEQUENCE [LARGE SCALE GENOMIC DNA]</scope>
    <source>
        <strain evidence="3 4">OJ8</strain>
    </source>
</reference>
<dbReference type="OrthoDB" id="9800887at2"/>
<evidence type="ECO:0000256" key="1">
    <source>
        <dbReference type="SAM" id="MobiDB-lite"/>
    </source>
</evidence>
<accession>A0A1L7CL37</accession>
<name>A0A1L7CL37_CORFL</name>
<dbReference type="InterPro" id="IPR015889">
    <property type="entry name" value="Intradiol_dOase_core"/>
</dbReference>
<dbReference type="STRING" id="28028.CFLV_04550"/>
<keyword evidence="3" id="KW-0223">Dioxygenase</keyword>
<feature type="region of interest" description="Disordered" evidence="1">
    <location>
        <begin position="266"/>
        <end position="335"/>
    </location>
</feature>
<dbReference type="Gene3D" id="2.60.130.10">
    <property type="entry name" value="Aromatic compound dioxygenase"/>
    <property type="match status" value="1"/>
</dbReference>
<dbReference type="PANTHER" id="PTHR34315">
    <property type="match status" value="1"/>
</dbReference>
<gene>
    <name evidence="3" type="ORF">CFLV_04550</name>
</gene>
<keyword evidence="3" id="KW-0560">Oxidoreductase</keyword>
<dbReference type="GeneID" id="82879984"/>
<dbReference type="KEGG" id="cfc:CFLV_04550"/>
<feature type="compositionally biased region" description="Gly residues" evidence="1">
    <location>
        <begin position="296"/>
        <end position="309"/>
    </location>
</feature>
<dbReference type="AlphaFoldDB" id="A0A1L7CL37"/>
<proteinExistence type="predicted"/>
<keyword evidence="4" id="KW-1185">Reference proteome</keyword>
<feature type="compositionally biased region" description="Low complexity" evidence="1">
    <location>
        <begin position="326"/>
        <end position="335"/>
    </location>
</feature>
<evidence type="ECO:0000313" key="4">
    <source>
        <dbReference type="Proteomes" id="UP000185479"/>
    </source>
</evidence>
<dbReference type="RefSeq" id="WP_075731066.1">
    <property type="nucleotide sequence ID" value="NZ_BJNB01000024.1"/>
</dbReference>
<sequence length="335" mass="34663">MSTSNTLFEGRPLARPSEDIEDQGLSFDVRTVLSRRRILGVLGVGAGSMALAACAPSSKTETAASQSTTSPSVQATEDLVELNTETAGPYPGDGSNGPDVLEASGIERRDLTQSIDGNGSATGTPMTLTMNLIDIAKDNCPLVGAAVYVWHCNGKGEYSMYSEGVTEQTWLRGVQITDSNGQVSFDSIVPGCYTGRWPHIHFEVFPSINDITDSTNSVLTSQIVVPEEVCSPVYEGADYVGSSDNLARITLATDNVFSDGWQAQTPTVSGDASRGYALGIDVPVDPTTKSEASGAPMGGGGQGGPGAPDGGTPPQGEFPGGPPLGEGPSTPDRAQ</sequence>
<dbReference type="PANTHER" id="PTHR34315:SF1">
    <property type="entry name" value="INTRADIOL RING-CLEAVAGE DIOXYGENASES DOMAIN-CONTAINING PROTEIN-RELATED"/>
    <property type="match status" value="1"/>
</dbReference>
<feature type="domain" description="Intradiol ring-cleavage dioxygenases" evidence="2">
    <location>
        <begin position="97"/>
        <end position="195"/>
    </location>
</feature>
<dbReference type="SUPFAM" id="SSF49482">
    <property type="entry name" value="Aromatic compound dioxygenase"/>
    <property type="match status" value="1"/>
</dbReference>
<evidence type="ECO:0000259" key="2">
    <source>
        <dbReference type="Pfam" id="PF00775"/>
    </source>
</evidence>
<protein>
    <submittedName>
        <fullName evidence="3">3,4-dioxygenase subunit beta</fullName>
    </submittedName>
</protein>
<dbReference type="EMBL" id="CP009246">
    <property type="protein sequence ID" value="APT86523.1"/>
    <property type="molecule type" value="Genomic_DNA"/>
</dbReference>
<dbReference type="GO" id="GO:0016702">
    <property type="term" value="F:oxidoreductase activity, acting on single donors with incorporation of molecular oxygen, incorporation of two atoms of oxygen"/>
    <property type="evidence" value="ECO:0007669"/>
    <property type="project" value="InterPro"/>
</dbReference>
<dbReference type="Proteomes" id="UP000185479">
    <property type="component" value="Chromosome"/>
</dbReference>
<dbReference type="Pfam" id="PF00775">
    <property type="entry name" value="Dioxygenase_C"/>
    <property type="match status" value="1"/>
</dbReference>
<dbReference type="InterPro" id="IPR006311">
    <property type="entry name" value="TAT_signal"/>
</dbReference>
<dbReference type="InterPro" id="IPR000627">
    <property type="entry name" value="Intradiol_dOase_C"/>
</dbReference>
<evidence type="ECO:0000313" key="3">
    <source>
        <dbReference type="EMBL" id="APT86523.1"/>
    </source>
</evidence>